<gene>
    <name evidence="2" type="ORF">B7Z12_19410</name>
</gene>
<feature type="transmembrane region" description="Helical" evidence="1">
    <location>
        <begin position="14"/>
        <end position="35"/>
    </location>
</feature>
<dbReference type="AlphaFoldDB" id="A0A258CUE3"/>
<keyword evidence="1" id="KW-0812">Transmembrane</keyword>
<reference evidence="2 3" key="1">
    <citation type="submission" date="2017-03" db="EMBL/GenBank/DDBJ databases">
        <title>Lifting the veil on microbial sulfur biogeochemistry in mining wastewaters.</title>
        <authorList>
            <person name="Kantor R.S."/>
            <person name="Colenbrander Nelson T."/>
            <person name="Marshall S."/>
            <person name="Bennett D."/>
            <person name="Apte S."/>
            <person name="Camacho D."/>
            <person name="Thomas B.C."/>
            <person name="Warren L.A."/>
            <person name="Banfield J.F."/>
        </authorList>
    </citation>
    <scope>NUCLEOTIDE SEQUENCE [LARGE SCALE GENOMIC DNA]</scope>
    <source>
        <strain evidence="2">32-67-7</strain>
    </source>
</reference>
<accession>A0A258CUE3</accession>
<feature type="transmembrane region" description="Helical" evidence="1">
    <location>
        <begin position="47"/>
        <end position="67"/>
    </location>
</feature>
<evidence type="ECO:0000256" key="1">
    <source>
        <dbReference type="SAM" id="Phobius"/>
    </source>
</evidence>
<feature type="non-terminal residue" evidence="2">
    <location>
        <position position="97"/>
    </location>
</feature>
<organism evidence="2 3">
    <name type="scientific">Caulobacter vibrioides</name>
    <name type="common">Caulobacter crescentus</name>
    <dbReference type="NCBI Taxonomy" id="155892"/>
    <lineage>
        <taxon>Bacteria</taxon>
        <taxon>Pseudomonadati</taxon>
        <taxon>Pseudomonadota</taxon>
        <taxon>Alphaproteobacteria</taxon>
        <taxon>Caulobacterales</taxon>
        <taxon>Caulobacteraceae</taxon>
        <taxon>Caulobacter</taxon>
    </lineage>
</organism>
<dbReference type="EMBL" id="NCDQ01000480">
    <property type="protein sequence ID" value="OYW98672.1"/>
    <property type="molecule type" value="Genomic_DNA"/>
</dbReference>
<dbReference type="PROSITE" id="PS51257">
    <property type="entry name" value="PROKAR_LIPOPROTEIN"/>
    <property type="match status" value="1"/>
</dbReference>
<evidence type="ECO:0000313" key="3">
    <source>
        <dbReference type="Proteomes" id="UP000215616"/>
    </source>
</evidence>
<keyword evidence="1" id="KW-0472">Membrane</keyword>
<feature type="transmembrane region" description="Helical" evidence="1">
    <location>
        <begin position="79"/>
        <end position="96"/>
    </location>
</feature>
<keyword evidence="1" id="KW-1133">Transmembrane helix</keyword>
<dbReference type="Proteomes" id="UP000215616">
    <property type="component" value="Unassembled WGS sequence"/>
</dbReference>
<comment type="caution">
    <text evidence="2">The sequence shown here is derived from an EMBL/GenBank/DDBJ whole genome shotgun (WGS) entry which is preliminary data.</text>
</comment>
<sequence length="97" mass="10342">MTDQSGRQARRQTIAQQALVGCCIIGAICGAGYALVQEMDLKVPSALIAVACAVLVPAALIPSIIYWRNIDEAAREAHKFAWFWGASCATLLVLPLA</sequence>
<name>A0A258CUE3_CAUVI</name>
<protein>
    <submittedName>
        <fullName evidence="2">Uncharacterized protein</fullName>
    </submittedName>
</protein>
<evidence type="ECO:0000313" key="2">
    <source>
        <dbReference type="EMBL" id="OYW98672.1"/>
    </source>
</evidence>
<proteinExistence type="predicted"/>